<dbReference type="EMBL" id="SRMA01026802">
    <property type="protein sequence ID" value="TRY68141.1"/>
    <property type="molecule type" value="Genomic_DNA"/>
</dbReference>
<feature type="region of interest" description="Disordered" evidence="1">
    <location>
        <begin position="1"/>
        <end position="47"/>
    </location>
</feature>
<keyword evidence="3" id="KW-1185">Reference proteome</keyword>
<dbReference type="InterPro" id="IPR010326">
    <property type="entry name" value="EXOC3/Sec6"/>
</dbReference>
<dbReference type="Pfam" id="PF06046">
    <property type="entry name" value="Sec6"/>
    <property type="match status" value="1"/>
</dbReference>
<protein>
    <recommendedName>
        <fullName evidence="4">Exocyst complex component Sec6</fullName>
    </recommendedName>
</protein>
<dbReference type="PANTHER" id="PTHR21292:SF7">
    <property type="entry name" value="EXOCYST COMPLEX COMPONENT 3-LIKE 2"/>
    <property type="match status" value="1"/>
</dbReference>
<dbReference type="GO" id="GO:0000145">
    <property type="term" value="C:exocyst"/>
    <property type="evidence" value="ECO:0007669"/>
    <property type="project" value="InterPro"/>
</dbReference>
<sequence>MAQPLATIHLEVSTQAGDLQEDYESLLSDPQEPQGEQNSSPDKDLVNKEKDINKLFKGLKNKISEVVRSSSLPPLSKEPLVYMAHVILEEEKRHSEPGTMQGWRESWKEAIQDRVRDLVKKVPLESREKNVSWLAVHLGILGKTLEENLEKVERDLVNLYPPDFNVLETYESCHREAVTEHVKDLLERVTKMKDYHALLEFLVHRWGTDYEGSEILQQIKTLFCQSQKEDFMSSLGNIIVTEQVVWKLKERPEKTDDGFFTSSALTNICQVVESYKSSLKGIDANLGSSVVRICLEELVPFCKRFEETFSENTSFLLTSEHSDLLDICLWAQYHITYINSFHSIKEHVQCYRNTYSVELEKQLDGLTYRLSQKLMKYFQKDFKPFLDAMMTKKWLRTEKHFNEVTSRIEIFYGLCKSMRAPPVQGSSLNWLLPLGDDLSDIIGTKDEKNTKDLLIPLVNHFPDIREILLFSAASLITGLKNSKGTFLQAPIYGDDCMRSN</sequence>
<evidence type="ECO:0008006" key="4">
    <source>
        <dbReference type="Google" id="ProtNLM"/>
    </source>
</evidence>
<evidence type="ECO:0000313" key="2">
    <source>
        <dbReference type="EMBL" id="TRY68141.1"/>
    </source>
</evidence>
<evidence type="ECO:0000313" key="3">
    <source>
        <dbReference type="Proteomes" id="UP000316079"/>
    </source>
</evidence>
<dbReference type="STRING" id="623744.A0A553NRT9"/>
<evidence type="ECO:0000256" key="1">
    <source>
        <dbReference type="SAM" id="MobiDB-lite"/>
    </source>
</evidence>
<proteinExistence type="predicted"/>
<gene>
    <name evidence="2" type="ORF">DNTS_030020</name>
</gene>
<dbReference type="GO" id="GO:0000149">
    <property type="term" value="F:SNARE binding"/>
    <property type="evidence" value="ECO:0007669"/>
    <property type="project" value="TreeGrafter"/>
</dbReference>
<reference evidence="2 3" key="1">
    <citation type="journal article" date="2019" name="Sci. Data">
        <title>Hybrid genome assembly and annotation of Danionella translucida.</title>
        <authorList>
            <person name="Kadobianskyi M."/>
            <person name="Schulze L."/>
            <person name="Schuelke M."/>
            <person name="Judkewitz B."/>
        </authorList>
    </citation>
    <scope>NUCLEOTIDE SEQUENCE [LARGE SCALE GENOMIC DNA]</scope>
    <source>
        <strain evidence="2 3">Bolton</strain>
    </source>
</reference>
<dbReference type="OrthoDB" id="190098at2759"/>
<comment type="caution">
    <text evidence="2">The sequence shown here is derived from an EMBL/GenBank/DDBJ whole genome shotgun (WGS) entry which is preliminary data.</text>
</comment>
<dbReference type="Proteomes" id="UP000316079">
    <property type="component" value="Unassembled WGS sequence"/>
</dbReference>
<name>A0A553NRT9_9TELE</name>
<dbReference type="AlphaFoldDB" id="A0A553NRT9"/>
<accession>A0A553NRT9</accession>
<dbReference type="GO" id="GO:0051601">
    <property type="term" value="P:exocyst localization"/>
    <property type="evidence" value="ECO:0007669"/>
    <property type="project" value="TreeGrafter"/>
</dbReference>
<organism evidence="2 3">
    <name type="scientific">Danionella cerebrum</name>
    <dbReference type="NCBI Taxonomy" id="2873325"/>
    <lineage>
        <taxon>Eukaryota</taxon>
        <taxon>Metazoa</taxon>
        <taxon>Chordata</taxon>
        <taxon>Craniata</taxon>
        <taxon>Vertebrata</taxon>
        <taxon>Euteleostomi</taxon>
        <taxon>Actinopterygii</taxon>
        <taxon>Neopterygii</taxon>
        <taxon>Teleostei</taxon>
        <taxon>Ostariophysi</taxon>
        <taxon>Cypriniformes</taxon>
        <taxon>Danionidae</taxon>
        <taxon>Danioninae</taxon>
        <taxon>Danionella</taxon>
    </lineage>
</organism>
<dbReference type="GO" id="GO:0006887">
    <property type="term" value="P:exocytosis"/>
    <property type="evidence" value="ECO:0007669"/>
    <property type="project" value="InterPro"/>
</dbReference>
<dbReference type="PANTHER" id="PTHR21292">
    <property type="entry name" value="EXOCYST COMPLEX COMPONENT SEC6-RELATED"/>
    <property type="match status" value="1"/>
</dbReference>